<feature type="domain" description="ABC-three component systems C-terminal" evidence="1">
    <location>
        <begin position="230"/>
        <end position="321"/>
    </location>
</feature>
<keyword evidence="2" id="KW-0614">Plasmid</keyword>
<dbReference type="RefSeq" id="WP_051337559.1">
    <property type="nucleotide sequence ID" value="NZ_CP010729.1"/>
</dbReference>
<dbReference type="EMBL" id="CP010729">
    <property type="protein sequence ID" value="AUR01688.1"/>
    <property type="molecule type" value="Genomic_DNA"/>
</dbReference>
<gene>
    <name evidence="2" type="ORF">PhaeoP88_04376</name>
</gene>
<organism evidence="2 3">
    <name type="scientific">Phaeobacter inhibens</name>
    <dbReference type="NCBI Taxonomy" id="221822"/>
    <lineage>
        <taxon>Bacteria</taxon>
        <taxon>Pseudomonadati</taxon>
        <taxon>Pseudomonadota</taxon>
        <taxon>Alphaproteobacteria</taxon>
        <taxon>Rhodobacterales</taxon>
        <taxon>Roseobacteraceae</taxon>
        <taxon>Phaeobacter</taxon>
    </lineage>
</organism>
<reference evidence="2 3" key="2">
    <citation type="journal article" date="2017" name="Genome Biol. Evol.">
        <title>Trajectories and Drivers of Genome Evolution in Surface-Associated Marine Phaeobacter.</title>
        <authorList>
            <person name="Freese H.M."/>
            <person name="Sikorski J."/>
            <person name="Bunk B."/>
            <person name="Scheuner C."/>
            <person name="Meier-Kolthoff J.P."/>
            <person name="Sproer C."/>
            <person name="Gram L."/>
            <person name="Overmann J."/>
        </authorList>
    </citation>
    <scope>NUCLEOTIDE SEQUENCE [LARGE SCALE GENOMIC DNA]</scope>
    <source>
        <strain evidence="2 3">P88</strain>
        <plasmid evidence="2">pP88_d</plasmid>
    </source>
</reference>
<evidence type="ECO:0000259" key="1">
    <source>
        <dbReference type="Pfam" id="PF20282"/>
    </source>
</evidence>
<name>A0A2I7KGG4_9RHOB</name>
<dbReference type="Pfam" id="PF20282">
    <property type="entry name" value="CTD6"/>
    <property type="match status" value="1"/>
</dbReference>
<dbReference type="InterPro" id="IPR046914">
    <property type="entry name" value="ABC-3C_CTD6"/>
</dbReference>
<dbReference type="Proteomes" id="UP000236447">
    <property type="component" value="Plasmid pP88_d"/>
</dbReference>
<proteinExistence type="predicted"/>
<evidence type="ECO:0000313" key="3">
    <source>
        <dbReference type="Proteomes" id="UP000236447"/>
    </source>
</evidence>
<reference evidence="2 3" key="1">
    <citation type="journal article" date="2017" name="Front. Microbiol.">
        <title>Phaeobacter piscinae sp. nov., a species of the Roseobacter group and potential aquaculture probiont.</title>
        <authorList>
            <person name="Sonnenschein E.C."/>
            <person name="Phippen C.B.W."/>
            <person name="Nielsen K.F."/>
            <person name="Mateiu R.V."/>
            <person name="Melchiorsen J."/>
            <person name="Gram L."/>
            <person name="Overmann J."/>
            <person name="Freese H.M."/>
        </authorList>
    </citation>
    <scope>NUCLEOTIDE SEQUENCE [LARGE SCALE GENOMIC DNA]</scope>
    <source>
        <strain evidence="2 3">P88</strain>
        <plasmid evidence="2">pP88_d</plasmid>
    </source>
</reference>
<sequence length="370" mass="42045">MIEFECAIKELPHDTTLSAAGFEDGPKIDPLRLIFTYDSDEWETFVDEWVHSLKEIYADVVRPTGSGDKGIDVAGFMDADCFLGDWDNYQCKHYARPLGFTDIAPEIGKILWYSFCGDYIAPKACFFIAPKGTTPTLDLLLGNASKLKEKVIEGWEKSISKRVTDKQIIELVGDFSKYVNNFDFRIFKAPAARKVIEQHGKTRYHQRRFGGGLPPRPKSEMPPEEVEAHERNYVDRLLEAYADHAGEAQLSLFEITKWKPLNDHLKRSREAFFHAESLRVFVRDKTEPGTFESLQDEIHDGVVDTHDKSHPDGYARVVAVSYRLICNRDSGTGRCHGRQRLCGNPQDRSSQTKKVQARRTCTSRSACADS</sequence>
<protein>
    <recommendedName>
        <fullName evidence="1">ABC-three component systems C-terminal domain-containing protein</fullName>
    </recommendedName>
</protein>
<dbReference type="AlphaFoldDB" id="A0A2I7KGG4"/>
<evidence type="ECO:0000313" key="2">
    <source>
        <dbReference type="EMBL" id="AUR01688.1"/>
    </source>
</evidence>
<geneLocation type="plasmid" evidence="3">
    <name>pp88_d</name>
</geneLocation>
<accession>A0A2I7KGG4</accession>